<feature type="compositionally biased region" description="Acidic residues" evidence="1">
    <location>
        <begin position="35"/>
        <end position="47"/>
    </location>
</feature>
<keyword evidence="3" id="KW-1185">Reference proteome</keyword>
<dbReference type="AlphaFoldDB" id="A0AAV4ENM2"/>
<comment type="caution">
    <text evidence="2">The sequence shown here is derived from an EMBL/GenBank/DDBJ whole genome shotgun (WGS) entry which is preliminary data.</text>
</comment>
<evidence type="ECO:0000256" key="1">
    <source>
        <dbReference type="SAM" id="MobiDB-lite"/>
    </source>
</evidence>
<feature type="region of interest" description="Disordered" evidence="1">
    <location>
        <begin position="27"/>
        <end position="146"/>
    </location>
</feature>
<accession>A0AAV4ENM2</accession>
<evidence type="ECO:0000313" key="3">
    <source>
        <dbReference type="Proteomes" id="UP000762676"/>
    </source>
</evidence>
<sequence>MFLSDPVTIWFRRRSSGSCEDALTPVFARPKLADSTDEEDEVREDECTESHEEGGDVVFVSSPTSIDSPIVTSPCLPFRRGSFSRSTKEKNSKRASGEKSKKQSKSATTGEEGGAKKKGPRMLWRSKSSCADSKVSQALKSVRGGRWRSKDNAEALIDHGQSGITPGDIDVPTSPHRHVIRQHTTPTILLVNGDSPHRLERSLSNIGDFSSSSPLNDSPTSPNVCTNLSISPPPNNPRYFRSPSLSVSPPHSSSPLSPSPPTLRSSSMYAQSLSPPIERHHYHHQHHSQVSPPPVQGSSPFRRKSTSNFQHRSTCFDFEYIPDKLRSLQEDWRAHKQHRRRLARLSRQEAKVTTVPPAEGQGQQRLSRSSSRSWSRSPRAVSPMPLSCEDYVLYLYSLEGK</sequence>
<evidence type="ECO:0000313" key="2">
    <source>
        <dbReference type="EMBL" id="GFR62504.1"/>
    </source>
</evidence>
<feature type="region of interest" description="Disordered" evidence="1">
    <location>
        <begin position="343"/>
        <end position="381"/>
    </location>
</feature>
<feature type="compositionally biased region" description="Polar residues" evidence="1">
    <location>
        <begin position="126"/>
        <end position="139"/>
    </location>
</feature>
<organism evidence="2 3">
    <name type="scientific">Elysia marginata</name>
    <dbReference type="NCBI Taxonomy" id="1093978"/>
    <lineage>
        <taxon>Eukaryota</taxon>
        <taxon>Metazoa</taxon>
        <taxon>Spiralia</taxon>
        <taxon>Lophotrochozoa</taxon>
        <taxon>Mollusca</taxon>
        <taxon>Gastropoda</taxon>
        <taxon>Heterobranchia</taxon>
        <taxon>Euthyneura</taxon>
        <taxon>Panpulmonata</taxon>
        <taxon>Sacoglossa</taxon>
        <taxon>Placobranchoidea</taxon>
        <taxon>Plakobranchidae</taxon>
        <taxon>Elysia</taxon>
    </lineage>
</organism>
<dbReference type="EMBL" id="BMAT01007340">
    <property type="protein sequence ID" value="GFR62504.1"/>
    <property type="molecule type" value="Genomic_DNA"/>
</dbReference>
<feature type="compositionally biased region" description="Low complexity" evidence="1">
    <location>
        <begin position="210"/>
        <end position="222"/>
    </location>
</feature>
<proteinExistence type="predicted"/>
<dbReference type="Proteomes" id="UP000762676">
    <property type="component" value="Unassembled WGS sequence"/>
</dbReference>
<feature type="compositionally biased region" description="Basic and acidic residues" evidence="1">
    <location>
        <begin position="86"/>
        <end position="101"/>
    </location>
</feature>
<feature type="region of interest" description="Disordered" evidence="1">
    <location>
        <begin position="280"/>
        <end position="307"/>
    </location>
</feature>
<feature type="compositionally biased region" description="Low complexity" evidence="1">
    <location>
        <begin position="242"/>
        <end position="267"/>
    </location>
</feature>
<protein>
    <submittedName>
        <fullName evidence="2">Uncharacterized protein</fullName>
    </submittedName>
</protein>
<gene>
    <name evidence="2" type="ORF">ElyMa_003583800</name>
</gene>
<feature type="compositionally biased region" description="Polar residues" evidence="1">
    <location>
        <begin position="61"/>
        <end position="71"/>
    </location>
</feature>
<name>A0AAV4ENM2_9GAST</name>
<feature type="region of interest" description="Disordered" evidence="1">
    <location>
        <begin position="201"/>
        <end position="268"/>
    </location>
</feature>
<feature type="compositionally biased region" description="Low complexity" evidence="1">
    <location>
        <begin position="365"/>
        <end position="381"/>
    </location>
</feature>
<reference evidence="2 3" key="1">
    <citation type="journal article" date="2021" name="Elife">
        <title>Chloroplast acquisition without the gene transfer in kleptoplastic sea slugs, Plakobranchus ocellatus.</title>
        <authorList>
            <person name="Maeda T."/>
            <person name="Takahashi S."/>
            <person name="Yoshida T."/>
            <person name="Shimamura S."/>
            <person name="Takaki Y."/>
            <person name="Nagai Y."/>
            <person name="Toyoda A."/>
            <person name="Suzuki Y."/>
            <person name="Arimoto A."/>
            <person name="Ishii H."/>
            <person name="Satoh N."/>
            <person name="Nishiyama T."/>
            <person name="Hasebe M."/>
            <person name="Maruyama T."/>
            <person name="Minagawa J."/>
            <person name="Obokata J."/>
            <person name="Shigenobu S."/>
        </authorList>
    </citation>
    <scope>NUCLEOTIDE SEQUENCE [LARGE SCALE GENOMIC DNA]</scope>
</reference>